<gene>
    <name evidence="2" type="ORF">PGAL8A_00266100</name>
</gene>
<dbReference type="VEuPathDB" id="PlasmoDB:PGAL8A_00266100"/>
<reference evidence="2" key="1">
    <citation type="submission" date="2015-04" db="EMBL/GenBank/DDBJ databases">
        <authorList>
            <consortium name="Pathogen Informatics"/>
        </authorList>
    </citation>
    <scope>NUCLEOTIDE SEQUENCE [LARGE SCALE GENOMIC DNA]</scope>
    <source>
        <strain evidence="2">8A</strain>
    </source>
</reference>
<protein>
    <submittedName>
        <fullName evidence="2">Uncharacterized protein</fullName>
    </submittedName>
</protein>
<proteinExistence type="predicted"/>
<dbReference type="AlphaFoldDB" id="A0A1J1GVY8"/>
<dbReference type="RefSeq" id="XP_028528269.1">
    <property type="nucleotide sequence ID" value="XM_028671636.1"/>
</dbReference>
<keyword evidence="1" id="KW-1133">Transmembrane helix</keyword>
<keyword evidence="1" id="KW-0812">Transmembrane</keyword>
<comment type="caution">
    <text evidence="2">The sequence shown here is derived from an EMBL/GenBank/DDBJ whole genome shotgun (WGS) entry which is preliminary data.</text>
</comment>
<dbReference type="Proteomes" id="UP000220797">
    <property type="component" value="Unassembled WGS sequence"/>
</dbReference>
<evidence type="ECO:0000313" key="3">
    <source>
        <dbReference type="Proteomes" id="UP000220797"/>
    </source>
</evidence>
<organism evidence="2 3">
    <name type="scientific">Plasmodium gallinaceum</name>
    <dbReference type="NCBI Taxonomy" id="5849"/>
    <lineage>
        <taxon>Eukaryota</taxon>
        <taxon>Sar</taxon>
        <taxon>Alveolata</taxon>
        <taxon>Apicomplexa</taxon>
        <taxon>Aconoidasida</taxon>
        <taxon>Haemosporida</taxon>
        <taxon>Plasmodiidae</taxon>
        <taxon>Plasmodium</taxon>
        <taxon>Plasmodium (Haemamoeba)</taxon>
    </lineage>
</organism>
<name>A0A1J1GVY8_PLAGA</name>
<sequence length="110" mass="12534">MDGKSNSSAGNSINPLMSNCQTYEMAMYIAVILVAFTVILSLICMLYQASSLKKELKEYNMWYRKFDEHLRSKNGDGIEATDSVYIVNSEKELLLGRNNKCEDSEDEFNI</sequence>
<evidence type="ECO:0000256" key="1">
    <source>
        <dbReference type="SAM" id="Phobius"/>
    </source>
</evidence>
<keyword evidence="3" id="KW-1185">Reference proteome</keyword>
<dbReference type="GeneID" id="39731190"/>
<feature type="transmembrane region" description="Helical" evidence="1">
    <location>
        <begin position="25"/>
        <end position="47"/>
    </location>
</feature>
<evidence type="ECO:0000313" key="2">
    <source>
        <dbReference type="EMBL" id="CRG95458.1"/>
    </source>
</evidence>
<dbReference type="EMBL" id="CVMV01000035">
    <property type="protein sequence ID" value="CRG95458.1"/>
    <property type="molecule type" value="Genomic_DNA"/>
</dbReference>
<accession>A0A1J1GVY8</accession>
<keyword evidence="1" id="KW-0472">Membrane</keyword>